<dbReference type="InterPro" id="IPR027417">
    <property type="entry name" value="P-loop_NTPase"/>
</dbReference>
<sequence>MKKVIILTGMPGSGKSTAAIEFSKLKLPVIGMGDAVRKEMRRRGLDINNRSIRLFSKRMTKEYGNKYVIDLVKKELKEVFKTADITILDGSRRMSEVEEVKKEGHKPIILGIIADKQVRFKRIVKRKNESDFSSYSEFEWREKQELGYGIAEVIASADYYISNMGSKKKFLSDIKRFISKVKALK</sequence>
<organism evidence="1 2">
    <name type="scientific">Candidatus Parvarchaeum acidiphilum ARMAN-4</name>
    <dbReference type="NCBI Taxonomy" id="662760"/>
    <lineage>
        <taxon>Archaea</taxon>
        <taxon>Candidatus Parvarchaeota</taxon>
        <taxon>Candidatus Parvarchaeum</taxon>
    </lineage>
</organism>
<accession>D2EFV8</accession>
<name>D2EFV8_PARA4</name>
<evidence type="ECO:0000313" key="2">
    <source>
        <dbReference type="Proteomes" id="UP000009375"/>
    </source>
</evidence>
<evidence type="ECO:0000313" key="1">
    <source>
        <dbReference type="EMBL" id="EEZ92801.1"/>
    </source>
</evidence>
<proteinExistence type="predicted"/>
<dbReference type="Gene3D" id="3.40.50.300">
    <property type="entry name" value="P-loop containing nucleotide triphosphate hydrolases"/>
    <property type="match status" value="1"/>
</dbReference>
<dbReference type="PANTHER" id="PTHR41930">
    <property type="entry name" value="UPF0200 PROTEIN MJ1399"/>
    <property type="match status" value="1"/>
</dbReference>
<dbReference type="EMBL" id="GG730049">
    <property type="protein sequence ID" value="EEZ92801.1"/>
    <property type="molecule type" value="Genomic_DNA"/>
</dbReference>
<dbReference type="Pfam" id="PF13207">
    <property type="entry name" value="AAA_17"/>
    <property type="match status" value="1"/>
</dbReference>
<dbReference type="SUPFAM" id="SSF52540">
    <property type="entry name" value="P-loop containing nucleoside triphosphate hydrolases"/>
    <property type="match status" value="1"/>
</dbReference>
<gene>
    <name evidence="1" type="ORF">BJBARM4_0639</name>
</gene>
<reference evidence="1 2" key="1">
    <citation type="journal article" date="2010" name="Proc. Natl. Acad. Sci. U.S.A.">
        <title>Enigmatic, ultrasmall, uncultivated Archaea.</title>
        <authorList>
            <person name="Baker B.J."/>
            <person name="Comolli L.R."/>
            <person name="Dick G.J."/>
            <person name="Hauser L.J."/>
            <person name="Hyatt D."/>
            <person name="Dill B.D."/>
            <person name="Land M.L."/>
            <person name="Verberkmoes N.C."/>
            <person name="Hettich R.L."/>
            <person name="Banfield J.F."/>
        </authorList>
    </citation>
    <scope>NUCLEOTIDE SEQUENCE [LARGE SCALE GENOMIC DNA]</scope>
</reference>
<dbReference type="PANTHER" id="PTHR41930:SF1">
    <property type="entry name" value="DEPHOSPHO-COA KINASE"/>
    <property type="match status" value="1"/>
</dbReference>
<protein>
    <recommendedName>
        <fullName evidence="3">Dephospho-CoA kinase</fullName>
    </recommendedName>
</protein>
<evidence type="ECO:0008006" key="3">
    <source>
        <dbReference type="Google" id="ProtNLM"/>
    </source>
</evidence>
<dbReference type="AlphaFoldDB" id="D2EFV8"/>
<dbReference type="Proteomes" id="UP000009375">
    <property type="component" value="Unassembled WGS sequence"/>
</dbReference>